<protein>
    <recommendedName>
        <fullName evidence="3">Disease resistance protein winged helix domain-containing protein</fullName>
    </recommendedName>
</protein>
<dbReference type="InterPro" id="IPR058922">
    <property type="entry name" value="WHD_DRP"/>
</dbReference>
<comment type="caution">
    <text evidence="4">The sequence shown here is derived from an EMBL/GenBank/DDBJ whole genome shotgun (WGS) entry which is preliminary data.</text>
</comment>
<evidence type="ECO:0000259" key="3">
    <source>
        <dbReference type="Pfam" id="PF23559"/>
    </source>
</evidence>
<sequence length="242" mass="27471">MRGWPLPIVAIGSLLATKNNRTEEWEMFNSSLQGRSVAGESYSNSSVDSRRICGGKKGKSMEEVADGYLNELLNRSLIQVAETSRDGRPRNFQIQELIVSKAREQNIVAVNNQEEIRWPHRVQRFGVLVSNLRQGRGFQRLNTLVLGALEKLRRVRVEKGSMPRLHELVVMGCRMMAEMPAGIDHLLNLQHVGLVDMAEEYGGGEKKLAQVHQVVVVDTVNADFRQRQCKNPISPRLYKLYY</sequence>
<dbReference type="AlphaFoldDB" id="A0AAW2M0M0"/>
<dbReference type="EMBL" id="JACGWM010000015">
    <property type="protein sequence ID" value="KAL0324158.1"/>
    <property type="molecule type" value="Genomic_DNA"/>
</dbReference>
<feature type="domain" description="Disease resistance protein winged helix" evidence="3">
    <location>
        <begin position="55"/>
        <end position="98"/>
    </location>
</feature>
<accession>A0AAW2M0M0</accession>
<name>A0AAW2M0M0_9LAMI</name>
<organism evidence="4">
    <name type="scientific">Sesamum calycinum</name>
    <dbReference type="NCBI Taxonomy" id="2727403"/>
    <lineage>
        <taxon>Eukaryota</taxon>
        <taxon>Viridiplantae</taxon>
        <taxon>Streptophyta</taxon>
        <taxon>Embryophyta</taxon>
        <taxon>Tracheophyta</taxon>
        <taxon>Spermatophyta</taxon>
        <taxon>Magnoliopsida</taxon>
        <taxon>eudicotyledons</taxon>
        <taxon>Gunneridae</taxon>
        <taxon>Pentapetalae</taxon>
        <taxon>asterids</taxon>
        <taxon>lamiids</taxon>
        <taxon>Lamiales</taxon>
        <taxon>Pedaliaceae</taxon>
        <taxon>Sesamum</taxon>
    </lineage>
</organism>
<evidence type="ECO:0000256" key="2">
    <source>
        <dbReference type="ARBA" id="ARBA00022840"/>
    </source>
</evidence>
<evidence type="ECO:0000313" key="4">
    <source>
        <dbReference type="EMBL" id="KAL0324158.1"/>
    </source>
</evidence>
<reference evidence="4" key="2">
    <citation type="journal article" date="2024" name="Plant">
        <title>Genomic evolution and insights into agronomic trait innovations of Sesamum species.</title>
        <authorList>
            <person name="Miao H."/>
            <person name="Wang L."/>
            <person name="Qu L."/>
            <person name="Liu H."/>
            <person name="Sun Y."/>
            <person name="Le M."/>
            <person name="Wang Q."/>
            <person name="Wei S."/>
            <person name="Zheng Y."/>
            <person name="Lin W."/>
            <person name="Duan Y."/>
            <person name="Cao H."/>
            <person name="Xiong S."/>
            <person name="Wang X."/>
            <person name="Wei L."/>
            <person name="Li C."/>
            <person name="Ma Q."/>
            <person name="Ju M."/>
            <person name="Zhao R."/>
            <person name="Li G."/>
            <person name="Mu C."/>
            <person name="Tian Q."/>
            <person name="Mei H."/>
            <person name="Zhang T."/>
            <person name="Gao T."/>
            <person name="Zhang H."/>
        </authorList>
    </citation>
    <scope>NUCLEOTIDE SEQUENCE</scope>
    <source>
        <strain evidence="4">KEN8</strain>
    </source>
</reference>
<proteinExistence type="predicted"/>
<evidence type="ECO:0000256" key="1">
    <source>
        <dbReference type="ARBA" id="ARBA00022741"/>
    </source>
</evidence>
<keyword evidence="1" id="KW-0547">Nucleotide-binding</keyword>
<keyword evidence="2" id="KW-0067">ATP-binding</keyword>
<reference evidence="4" key="1">
    <citation type="submission" date="2020-06" db="EMBL/GenBank/DDBJ databases">
        <authorList>
            <person name="Li T."/>
            <person name="Hu X."/>
            <person name="Zhang T."/>
            <person name="Song X."/>
            <person name="Zhang H."/>
            <person name="Dai N."/>
            <person name="Sheng W."/>
            <person name="Hou X."/>
            <person name="Wei L."/>
        </authorList>
    </citation>
    <scope>NUCLEOTIDE SEQUENCE</scope>
    <source>
        <strain evidence="4">KEN8</strain>
        <tissue evidence="4">Leaf</tissue>
    </source>
</reference>
<dbReference type="Pfam" id="PF23559">
    <property type="entry name" value="WHD_DRP"/>
    <property type="match status" value="1"/>
</dbReference>
<gene>
    <name evidence="4" type="ORF">Scaly_2382900</name>
</gene>